<protein>
    <submittedName>
        <fullName evidence="1">Uncharacterized protein</fullName>
    </submittedName>
</protein>
<dbReference type="Proteomes" id="UP000625210">
    <property type="component" value="Unassembled WGS sequence"/>
</dbReference>
<dbReference type="AlphaFoldDB" id="A0A8J2VEW8"/>
<accession>A0A8J2VEW8</accession>
<gene>
    <name evidence="1" type="ORF">GCM10011571_14090</name>
</gene>
<name>A0A8J2VEW8_9BACL</name>
<reference evidence="1" key="1">
    <citation type="journal article" date="2014" name="Int. J. Syst. Evol. Microbiol.">
        <title>Complete genome sequence of Corynebacterium casei LMG S-19264T (=DSM 44701T), isolated from a smear-ripened cheese.</title>
        <authorList>
            <consortium name="US DOE Joint Genome Institute (JGI-PGF)"/>
            <person name="Walter F."/>
            <person name="Albersmeier A."/>
            <person name="Kalinowski J."/>
            <person name="Ruckert C."/>
        </authorList>
    </citation>
    <scope>NUCLEOTIDE SEQUENCE</scope>
    <source>
        <strain evidence="1">CGMCC 1.15179</strain>
    </source>
</reference>
<evidence type="ECO:0000313" key="2">
    <source>
        <dbReference type="Proteomes" id="UP000625210"/>
    </source>
</evidence>
<dbReference type="RefSeq" id="WP_188647193.1">
    <property type="nucleotide sequence ID" value="NZ_BMHQ01000004.1"/>
</dbReference>
<sequence>MAKTQLKIISFIVALVLFFIQNHQIEHGGRHFQGNIYDSPTHSLQEKAENIVRSIIHPIS</sequence>
<evidence type="ECO:0000313" key="1">
    <source>
        <dbReference type="EMBL" id="GGE13815.1"/>
    </source>
</evidence>
<dbReference type="EMBL" id="BMHQ01000004">
    <property type="protein sequence ID" value="GGE13815.1"/>
    <property type="molecule type" value="Genomic_DNA"/>
</dbReference>
<comment type="caution">
    <text evidence="1">The sequence shown here is derived from an EMBL/GenBank/DDBJ whole genome shotgun (WGS) entry which is preliminary data.</text>
</comment>
<reference evidence="1" key="2">
    <citation type="submission" date="2020-09" db="EMBL/GenBank/DDBJ databases">
        <authorList>
            <person name="Sun Q."/>
            <person name="Zhou Y."/>
        </authorList>
    </citation>
    <scope>NUCLEOTIDE SEQUENCE</scope>
    <source>
        <strain evidence="1">CGMCC 1.15179</strain>
    </source>
</reference>
<organism evidence="1 2">
    <name type="scientific">Marinithermofilum abyssi</name>
    <dbReference type="NCBI Taxonomy" id="1571185"/>
    <lineage>
        <taxon>Bacteria</taxon>
        <taxon>Bacillati</taxon>
        <taxon>Bacillota</taxon>
        <taxon>Bacilli</taxon>
        <taxon>Bacillales</taxon>
        <taxon>Thermoactinomycetaceae</taxon>
        <taxon>Marinithermofilum</taxon>
    </lineage>
</organism>
<proteinExistence type="predicted"/>
<keyword evidence="2" id="KW-1185">Reference proteome</keyword>